<protein>
    <submittedName>
        <fullName evidence="1">Carboxypeptidase-like regulatory domain-containing protein</fullName>
    </submittedName>
</protein>
<evidence type="ECO:0000313" key="1">
    <source>
        <dbReference type="EMBL" id="MDG3587174.1"/>
    </source>
</evidence>
<organism evidence="1 2">
    <name type="scientific">Galbibacter pacificus</name>
    <dbReference type="NCBI Taxonomy" id="2996052"/>
    <lineage>
        <taxon>Bacteria</taxon>
        <taxon>Pseudomonadati</taxon>
        <taxon>Bacteroidota</taxon>
        <taxon>Flavobacteriia</taxon>
        <taxon>Flavobacteriales</taxon>
        <taxon>Flavobacteriaceae</taxon>
        <taxon>Galbibacter</taxon>
    </lineage>
</organism>
<dbReference type="Pfam" id="PF13715">
    <property type="entry name" value="CarbopepD_reg_2"/>
    <property type="match status" value="1"/>
</dbReference>
<dbReference type="EMBL" id="JAPMUA010000006">
    <property type="protein sequence ID" value="MDG3587174.1"/>
    <property type="molecule type" value="Genomic_DNA"/>
</dbReference>
<dbReference type="InterPro" id="IPR008969">
    <property type="entry name" value="CarboxyPept-like_regulatory"/>
</dbReference>
<accession>A0ABT6FV83</accession>
<evidence type="ECO:0000313" key="2">
    <source>
        <dbReference type="Proteomes" id="UP001153642"/>
    </source>
</evidence>
<proteinExistence type="predicted"/>
<gene>
    <name evidence="1" type="ORF">OSR52_14965</name>
</gene>
<dbReference type="RefSeq" id="WP_277901115.1">
    <property type="nucleotide sequence ID" value="NZ_JAPMUA010000006.1"/>
</dbReference>
<reference evidence="1" key="1">
    <citation type="submission" date="2022-11" db="EMBL/GenBank/DDBJ databases">
        <title>High-quality draft genome sequence of Galbibacter sp. strain CMA-7.</title>
        <authorList>
            <person name="Wei L."/>
            <person name="Dong C."/>
            <person name="Shao Z."/>
        </authorList>
    </citation>
    <scope>NUCLEOTIDE SEQUENCE</scope>
    <source>
        <strain evidence="1">CMA-7</strain>
    </source>
</reference>
<dbReference type="SUPFAM" id="SSF49464">
    <property type="entry name" value="Carboxypeptidase regulatory domain-like"/>
    <property type="match status" value="1"/>
</dbReference>
<dbReference type="Proteomes" id="UP001153642">
    <property type="component" value="Unassembled WGS sequence"/>
</dbReference>
<name>A0ABT6FV83_9FLAO</name>
<comment type="caution">
    <text evidence="1">The sequence shown here is derived from an EMBL/GenBank/DDBJ whole genome shotgun (WGS) entry which is preliminary data.</text>
</comment>
<sequence>MLGRLLIGAILLIAVHGVSAQQVILKGELVDQGSKEKIPYAHLIFTDVAIGTTSNKNGRFFLNIPKELLVKNVRISCIGYQDKVIPANQLGNATISLKKRVEELGEVVLVNNSAYHHKKNLNPFKNKRRIGLGNFSGGLYPSVLARYYPNNMQLPNPAYMDEVTIFFDEHYVGNSKFRLRVLSATDSLSPGEDLIRGNLIITSYKYDRKIQVDLSGYSIKVPDNGFFIAVEHLFIKENSYEEKIDVRLNDSIYKNVGTIRYGPIFKGVEEDKDVSNSYYMSNKGWKSMKELNIPQYGSMFKEGKIASPAFKVKVVY</sequence>
<keyword evidence="2" id="KW-1185">Reference proteome</keyword>